<name>A0AAE0XSX2_9GAST</name>
<feature type="transmembrane region" description="Helical" evidence="1">
    <location>
        <begin position="80"/>
        <end position="101"/>
    </location>
</feature>
<protein>
    <submittedName>
        <fullName evidence="2">Uncharacterized protein</fullName>
    </submittedName>
</protein>
<feature type="transmembrane region" description="Helical" evidence="1">
    <location>
        <begin position="43"/>
        <end position="60"/>
    </location>
</feature>
<dbReference type="AlphaFoldDB" id="A0AAE0XSX2"/>
<sequence>MHAGAVRMIMFTRLRHIAATDLEIITSQYSMTRFVDKLRRRKVNGFYLLGVADLFVPSANIKLNHAFLLRRWIVSENRPFPAHLLDLCCWFFILYIFWRILIEDGRFAMKPTGWVECHLSTRIAQQGFGSHTDAFLTKLFSGLKIFSMSQLLE</sequence>
<dbReference type="Proteomes" id="UP001283361">
    <property type="component" value="Unassembled WGS sequence"/>
</dbReference>
<organism evidence="2 3">
    <name type="scientific">Elysia crispata</name>
    <name type="common">lettuce slug</name>
    <dbReference type="NCBI Taxonomy" id="231223"/>
    <lineage>
        <taxon>Eukaryota</taxon>
        <taxon>Metazoa</taxon>
        <taxon>Spiralia</taxon>
        <taxon>Lophotrochozoa</taxon>
        <taxon>Mollusca</taxon>
        <taxon>Gastropoda</taxon>
        <taxon>Heterobranchia</taxon>
        <taxon>Euthyneura</taxon>
        <taxon>Panpulmonata</taxon>
        <taxon>Sacoglossa</taxon>
        <taxon>Placobranchoidea</taxon>
        <taxon>Plakobranchidae</taxon>
        <taxon>Elysia</taxon>
    </lineage>
</organism>
<comment type="caution">
    <text evidence="2">The sequence shown here is derived from an EMBL/GenBank/DDBJ whole genome shotgun (WGS) entry which is preliminary data.</text>
</comment>
<gene>
    <name evidence="2" type="ORF">RRG08_030881</name>
</gene>
<evidence type="ECO:0000256" key="1">
    <source>
        <dbReference type="SAM" id="Phobius"/>
    </source>
</evidence>
<accession>A0AAE0XSX2</accession>
<keyword evidence="1" id="KW-1133">Transmembrane helix</keyword>
<evidence type="ECO:0000313" key="3">
    <source>
        <dbReference type="Proteomes" id="UP001283361"/>
    </source>
</evidence>
<keyword evidence="3" id="KW-1185">Reference proteome</keyword>
<reference evidence="2" key="1">
    <citation type="journal article" date="2023" name="G3 (Bethesda)">
        <title>A reference genome for the long-term kleptoplast-retaining sea slug Elysia crispata morphotype clarki.</title>
        <authorList>
            <person name="Eastman K.E."/>
            <person name="Pendleton A.L."/>
            <person name="Shaikh M.A."/>
            <person name="Suttiyut T."/>
            <person name="Ogas R."/>
            <person name="Tomko P."/>
            <person name="Gavelis G."/>
            <person name="Widhalm J.R."/>
            <person name="Wisecaver J.H."/>
        </authorList>
    </citation>
    <scope>NUCLEOTIDE SEQUENCE</scope>
    <source>
        <strain evidence="2">ECLA1</strain>
    </source>
</reference>
<proteinExistence type="predicted"/>
<keyword evidence="1" id="KW-0812">Transmembrane</keyword>
<keyword evidence="1" id="KW-0472">Membrane</keyword>
<dbReference type="EMBL" id="JAWDGP010007673">
    <property type="protein sequence ID" value="KAK3709204.1"/>
    <property type="molecule type" value="Genomic_DNA"/>
</dbReference>
<evidence type="ECO:0000313" key="2">
    <source>
        <dbReference type="EMBL" id="KAK3709204.1"/>
    </source>
</evidence>